<proteinExistence type="predicted"/>
<protein>
    <submittedName>
        <fullName evidence="1">Uncharacterized protein</fullName>
    </submittedName>
</protein>
<organism evidence="1 2">
    <name type="scientific">Terrisporobacter glycolicus ATCC 14880 = DSM 1288</name>
    <dbReference type="NCBI Taxonomy" id="1121315"/>
    <lineage>
        <taxon>Bacteria</taxon>
        <taxon>Bacillati</taxon>
        <taxon>Bacillota</taxon>
        <taxon>Clostridia</taxon>
        <taxon>Peptostreptococcales</taxon>
        <taxon>Peptostreptococcaceae</taxon>
        <taxon>Terrisporobacter</taxon>
    </lineage>
</organism>
<evidence type="ECO:0000313" key="2">
    <source>
        <dbReference type="Proteomes" id="UP001348492"/>
    </source>
</evidence>
<dbReference type="EMBL" id="CP117523">
    <property type="protein sequence ID" value="WWD81982.1"/>
    <property type="molecule type" value="Genomic_DNA"/>
</dbReference>
<dbReference type="RefSeq" id="WP_018591832.1">
    <property type="nucleotide sequence ID" value="NZ_CP117523.1"/>
</dbReference>
<dbReference type="Proteomes" id="UP001348492">
    <property type="component" value="Chromosome"/>
</dbReference>
<accession>A0ABZ2EQI5</accession>
<evidence type="ECO:0000313" key="1">
    <source>
        <dbReference type="EMBL" id="WWD81982.1"/>
    </source>
</evidence>
<reference evidence="1 2" key="1">
    <citation type="journal article" date="2023" name="PLoS ONE">
        <title>Genome-based metabolic and phylogenomic analysis of three Terrisporobacter species.</title>
        <authorList>
            <person name="Boer T."/>
            <person name="Bengelsdorf F.R."/>
            <person name="Bomeke M."/>
            <person name="Daniel R."/>
            <person name="Poehlein A."/>
        </authorList>
    </citation>
    <scope>NUCLEOTIDE SEQUENCE [LARGE SCALE GENOMIC DNA]</scope>
    <source>
        <strain evidence="1 2">DSM 1288</strain>
    </source>
</reference>
<keyword evidence="2" id="KW-1185">Reference proteome</keyword>
<name>A0ABZ2EQI5_9FIRM</name>
<sequence>MYEDEVAQMIKENINYKLKNIYFNIQNDEIIIRNIPNINSKREKEIIQLIKYEIGDHISLDLQNYVIKYKKIINTKGKGSIQGILFPKKYVDICKSISKKLKIKKKYLYINFDILQKLIDIKVIDLLQDGYEKITIIENRKKDMVLNTVCNKKIIESYVVDKANSQYSINQFSYNNTYYYGINDDFIENLQIKKLDIKNKLISNNSEEIVDVTVDNLLAWGMIV</sequence>
<gene>
    <name evidence="1" type="ORF">TEGL_03510</name>
</gene>